<dbReference type="Pfam" id="PF21934">
    <property type="entry name" value="Yop-YscD_ppl_3rd"/>
    <property type="match status" value="1"/>
</dbReference>
<accession>A0AAN0NM78</accession>
<feature type="domain" description="YscD-like Bon-like" evidence="1">
    <location>
        <begin position="205"/>
        <end position="262"/>
    </location>
</feature>
<dbReference type="RefSeq" id="WP_342078592.1">
    <property type="nucleotide sequence ID" value="NZ_CP151767.2"/>
</dbReference>
<evidence type="ECO:0000259" key="1">
    <source>
        <dbReference type="Pfam" id="PF21934"/>
    </source>
</evidence>
<proteinExistence type="predicted"/>
<gene>
    <name evidence="2" type="ORF">AABB31_10890</name>
</gene>
<organism evidence="2 3">
    <name type="scientific">Yoonia rhodophyticola</name>
    <dbReference type="NCBI Taxonomy" id="3137370"/>
    <lineage>
        <taxon>Bacteria</taxon>
        <taxon>Pseudomonadati</taxon>
        <taxon>Pseudomonadota</taxon>
        <taxon>Alphaproteobacteria</taxon>
        <taxon>Rhodobacterales</taxon>
        <taxon>Paracoccaceae</taxon>
        <taxon>Yoonia</taxon>
    </lineage>
</organism>
<dbReference type="EMBL" id="CP151767">
    <property type="protein sequence ID" value="WZU69299.1"/>
    <property type="molecule type" value="Genomic_DNA"/>
</dbReference>
<protein>
    <recommendedName>
        <fullName evidence="1">YscD-like Bon-like domain-containing protein</fullName>
    </recommendedName>
</protein>
<reference evidence="3" key="1">
    <citation type="submission" date="2024-04" db="EMBL/GenBank/DDBJ databases">
        <title>Phylogenomic analyses of a clade within the roseobacter group suggest taxonomic reassignments of species of the genera Aestuariivita, Citreicella, Loktanella, Nautella, Pelagibaca, Ruegeria, Thalassobius, Thiobacimonas and Tropicibacter, and the proposal o.</title>
        <authorList>
            <person name="Jeon C.O."/>
        </authorList>
    </citation>
    <scope>NUCLEOTIDE SEQUENCE [LARGE SCALE GENOMIC DNA]</scope>
    <source>
        <strain evidence="3">SS1-5</strain>
    </source>
</reference>
<evidence type="ECO:0000313" key="2">
    <source>
        <dbReference type="EMBL" id="WZU69299.1"/>
    </source>
</evidence>
<sequence length="328" mass="35076">MDVIAANKEVFADRFKEMQSKVRPENGAVALSFDFMSGIQEGTGSAIRTQEIWIGSASECEVLLVDEGVLENHVCLEVTRTLLGAAISLKEVVGPTEVIGQKNVPGKPYLLPVDLDVAGTRIRISRYNSALPALIGNDGVSVGTDAPPTGPQLWIGLGLCATLLLGLGLFFSMETMSSDTQLRRLTVLTNPPVEADPVQTDTDAIGFLEQRLADAGLSEVVSATIATDEVIAISGSVPESNWSRWQRIHQDFDAEFPQLLQVSIAKQPKPHNFPPIAAIRLTPPTQITMEDGNKVTTGDVVLGGWVIADVSVAGITIEKDGETAVISY</sequence>
<name>A0AAN0NM78_9RHOB</name>
<dbReference type="Proteomes" id="UP001470809">
    <property type="component" value="Chromosome"/>
</dbReference>
<evidence type="ECO:0000313" key="3">
    <source>
        <dbReference type="Proteomes" id="UP001470809"/>
    </source>
</evidence>
<dbReference type="InterPro" id="IPR053946">
    <property type="entry name" value="YscD_ppl_3rd"/>
</dbReference>
<dbReference type="AlphaFoldDB" id="A0AAN0NM78"/>
<dbReference type="KEGG" id="yrh:AABB31_10890"/>
<keyword evidence="3" id="KW-1185">Reference proteome</keyword>
<reference evidence="2 3" key="2">
    <citation type="submission" date="2024-08" db="EMBL/GenBank/DDBJ databases">
        <title>Phylogenomic analyses of a clade within the roseobacter group suggest taxonomic reassignments of species of the genera Aestuariivita, Citreicella, Loktanella, Nautella, Pelagibaca, Ruegeria, Thalassobius, Thiobacimonas and Tropicibacter, and the proposal o.</title>
        <authorList>
            <person name="Jeon C.O."/>
        </authorList>
    </citation>
    <scope>NUCLEOTIDE SEQUENCE [LARGE SCALE GENOMIC DNA]</scope>
    <source>
        <strain evidence="2 3">SS1-5</strain>
    </source>
</reference>